<accession>A0AAW4W5T6</accession>
<name>A0AAW4W5T6_9FIRM</name>
<dbReference type="InterPro" id="IPR025659">
    <property type="entry name" value="Tubby-like_C"/>
</dbReference>
<keyword evidence="3" id="KW-1185">Reference proteome</keyword>
<dbReference type="EMBL" id="JAJEPX010000038">
    <property type="protein sequence ID" value="MCC2177548.1"/>
    <property type="molecule type" value="Genomic_DNA"/>
</dbReference>
<reference evidence="2 3" key="1">
    <citation type="submission" date="2021-10" db="EMBL/GenBank/DDBJ databases">
        <title>Anaerobic single-cell dispensing facilitates the cultivation of human gut bacteria.</title>
        <authorList>
            <person name="Afrizal A."/>
        </authorList>
    </citation>
    <scope>NUCLEOTIDE SEQUENCE [LARGE SCALE GENOMIC DNA]</scope>
    <source>
        <strain evidence="2 3">CLA-AA-H270</strain>
    </source>
</reference>
<gene>
    <name evidence="2" type="ORF">LKD22_10500</name>
</gene>
<comment type="caution">
    <text evidence="2">The sequence shown here is derived from an EMBL/GenBank/DDBJ whole genome shotgun (WGS) entry which is preliminary data.</text>
</comment>
<evidence type="ECO:0000313" key="2">
    <source>
        <dbReference type="EMBL" id="MCC2177548.1"/>
    </source>
</evidence>
<evidence type="ECO:0000313" key="3">
    <source>
        <dbReference type="Proteomes" id="UP001298753"/>
    </source>
</evidence>
<dbReference type="SUPFAM" id="SSF54518">
    <property type="entry name" value="Tubby C-terminal domain-like"/>
    <property type="match status" value="1"/>
</dbReference>
<dbReference type="GeneID" id="98660635"/>
<dbReference type="Gene3D" id="2.40.160.200">
    <property type="entry name" value="LURP1-related"/>
    <property type="match status" value="1"/>
</dbReference>
<dbReference type="AlphaFoldDB" id="A0AAW4W5T6"/>
<protein>
    <submittedName>
        <fullName evidence="2">LURP-one-related family protein</fullName>
    </submittedName>
</protein>
<organism evidence="2 3">
    <name type="scientific">Agathobaculum butyriciproducens</name>
    <dbReference type="NCBI Taxonomy" id="1628085"/>
    <lineage>
        <taxon>Bacteria</taxon>
        <taxon>Bacillati</taxon>
        <taxon>Bacillota</taxon>
        <taxon>Clostridia</taxon>
        <taxon>Eubacteriales</taxon>
        <taxon>Butyricicoccaceae</taxon>
        <taxon>Agathobaculum</taxon>
    </lineage>
</organism>
<dbReference type="InterPro" id="IPR038595">
    <property type="entry name" value="LOR_sf"/>
</dbReference>
<comment type="similarity">
    <text evidence="1">Belongs to the LOR family.</text>
</comment>
<proteinExistence type="inferred from homology"/>
<dbReference type="InterPro" id="IPR007612">
    <property type="entry name" value="LOR"/>
</dbReference>
<dbReference type="Proteomes" id="UP001298753">
    <property type="component" value="Unassembled WGS sequence"/>
</dbReference>
<sequence>MKLCIKQKVFSWVDRFTVFDETGADKYYVEGEFFSWGKKLHVTDLTGRETAFIQQKVFSMMPRFFVYMDGVERAEIVKRFTFFCEKYEIEGLDWTIEGDFWAHEYRITQNGREVVSISKEWFTWGDCYALDIADSADEMLALAVVLAVDAVHAQANAAAAQH</sequence>
<dbReference type="Pfam" id="PF04525">
    <property type="entry name" value="LOR"/>
    <property type="match status" value="1"/>
</dbReference>
<evidence type="ECO:0000256" key="1">
    <source>
        <dbReference type="ARBA" id="ARBA00005437"/>
    </source>
</evidence>
<dbReference type="RefSeq" id="WP_227601053.1">
    <property type="nucleotide sequence ID" value="NZ_JAJEPX010000038.1"/>
</dbReference>